<dbReference type="InterPro" id="IPR006869">
    <property type="entry name" value="DUF547"/>
</dbReference>
<dbReference type="EMBL" id="LAZR01069567">
    <property type="protein sequence ID" value="KKK47462.1"/>
    <property type="molecule type" value="Genomic_DNA"/>
</dbReference>
<dbReference type="PANTHER" id="PTHR46361">
    <property type="entry name" value="ELECTRON CARRIER/ PROTEIN DISULFIDE OXIDOREDUCTASE"/>
    <property type="match status" value="1"/>
</dbReference>
<protein>
    <recommendedName>
        <fullName evidence="1">DUF547 domain-containing protein</fullName>
    </recommendedName>
</protein>
<dbReference type="AlphaFoldDB" id="A0A0F8VT29"/>
<evidence type="ECO:0000313" key="2">
    <source>
        <dbReference type="EMBL" id="KKK47462.1"/>
    </source>
</evidence>
<feature type="domain" description="DUF547" evidence="1">
    <location>
        <begin position="99"/>
        <end position="216"/>
    </location>
</feature>
<sequence length="255" mass="28772">MKRQIKIMLGVVLALLVLTGAWAYVAHREFVGTETFDEAFYAAGGNHSSEFSYDDYATVLRKHVDDKGMVSYAGLKENPEELNRFVRALAVLEPKTYEGWDETAKIAFWINAYNALTLKAIINHYPIKAGLISGLAYPANSIRQIPGVWDKLQFLVMGQKMTLNQIEHETLRAKFNEPRIHTALVCAAVGCPQLRNEPFVGEKLNAQLDDQSKGFVTNPAKFRIDRDNGKVYLSSIFKWFGGDFVKSHAPQDRKE</sequence>
<evidence type="ECO:0000259" key="1">
    <source>
        <dbReference type="Pfam" id="PF04784"/>
    </source>
</evidence>
<organism evidence="2">
    <name type="scientific">marine sediment metagenome</name>
    <dbReference type="NCBI Taxonomy" id="412755"/>
    <lineage>
        <taxon>unclassified sequences</taxon>
        <taxon>metagenomes</taxon>
        <taxon>ecological metagenomes</taxon>
    </lineage>
</organism>
<accession>A0A0F8VT29</accession>
<dbReference type="PANTHER" id="PTHR46361:SF3">
    <property type="entry name" value="ELECTRON CARRIER_ PROTEIN DISULFIDE OXIDOREDUCTASE"/>
    <property type="match status" value="1"/>
</dbReference>
<comment type="caution">
    <text evidence="2">The sequence shown here is derived from an EMBL/GenBank/DDBJ whole genome shotgun (WGS) entry which is preliminary data.</text>
</comment>
<name>A0A0F8VT29_9ZZZZ</name>
<gene>
    <name evidence="2" type="ORF">LCGC14_3154940</name>
</gene>
<proteinExistence type="predicted"/>
<dbReference type="Pfam" id="PF04784">
    <property type="entry name" value="DUF547"/>
    <property type="match status" value="1"/>
</dbReference>
<reference evidence="2" key="1">
    <citation type="journal article" date="2015" name="Nature">
        <title>Complex archaea that bridge the gap between prokaryotes and eukaryotes.</title>
        <authorList>
            <person name="Spang A."/>
            <person name="Saw J.H."/>
            <person name="Jorgensen S.L."/>
            <person name="Zaremba-Niedzwiedzka K."/>
            <person name="Martijn J."/>
            <person name="Lind A.E."/>
            <person name="van Eijk R."/>
            <person name="Schleper C."/>
            <person name="Guy L."/>
            <person name="Ettema T.J."/>
        </authorList>
    </citation>
    <scope>NUCLEOTIDE SEQUENCE</scope>
</reference>